<dbReference type="GO" id="GO:0015616">
    <property type="term" value="F:DNA translocase activity"/>
    <property type="evidence" value="ECO:0007669"/>
    <property type="project" value="TreeGrafter"/>
</dbReference>
<dbReference type="EMBL" id="BAABME010013730">
    <property type="protein sequence ID" value="GAA0186471.1"/>
    <property type="molecule type" value="Genomic_DNA"/>
</dbReference>
<keyword evidence="3" id="KW-0238">DNA-binding</keyword>
<dbReference type="GO" id="GO:0005524">
    <property type="term" value="F:ATP binding"/>
    <property type="evidence" value="ECO:0007669"/>
    <property type="project" value="InterPro"/>
</dbReference>
<dbReference type="InterPro" id="IPR050496">
    <property type="entry name" value="SNF2_RAD54_helicase_repair"/>
</dbReference>
<dbReference type="Gene3D" id="3.40.50.10810">
    <property type="entry name" value="Tandem AAA-ATPase domain"/>
    <property type="match status" value="1"/>
</dbReference>
<dbReference type="GO" id="GO:0003677">
    <property type="term" value="F:DNA binding"/>
    <property type="evidence" value="ECO:0007669"/>
    <property type="project" value="UniProtKB-KW"/>
</dbReference>
<accession>A0AAV3RXK4</accession>
<keyword evidence="1" id="KW-1133">Transmembrane helix</keyword>
<keyword evidence="1" id="KW-0812">Transmembrane</keyword>
<dbReference type="AlphaFoldDB" id="A0AAV3RXK4"/>
<dbReference type="InterPro" id="IPR038718">
    <property type="entry name" value="SNF2-like_sf"/>
</dbReference>
<keyword evidence="4" id="KW-1185">Reference proteome</keyword>
<organism evidence="3 4">
    <name type="scientific">Lithospermum erythrorhizon</name>
    <name type="common">Purple gromwell</name>
    <name type="synonym">Lithospermum officinale var. erythrorhizon</name>
    <dbReference type="NCBI Taxonomy" id="34254"/>
    <lineage>
        <taxon>Eukaryota</taxon>
        <taxon>Viridiplantae</taxon>
        <taxon>Streptophyta</taxon>
        <taxon>Embryophyta</taxon>
        <taxon>Tracheophyta</taxon>
        <taxon>Spermatophyta</taxon>
        <taxon>Magnoliopsida</taxon>
        <taxon>eudicotyledons</taxon>
        <taxon>Gunneridae</taxon>
        <taxon>Pentapetalae</taxon>
        <taxon>asterids</taxon>
        <taxon>lamiids</taxon>
        <taxon>Boraginales</taxon>
        <taxon>Boraginaceae</taxon>
        <taxon>Boraginoideae</taxon>
        <taxon>Lithospermeae</taxon>
        <taxon>Lithospermum</taxon>
    </lineage>
</organism>
<dbReference type="Pfam" id="PF00176">
    <property type="entry name" value="SNF2-rel_dom"/>
    <property type="match status" value="1"/>
</dbReference>
<dbReference type="InterPro" id="IPR000330">
    <property type="entry name" value="SNF2_N"/>
</dbReference>
<name>A0AAV3RXK4_LITER</name>
<evidence type="ECO:0000259" key="2">
    <source>
        <dbReference type="Pfam" id="PF00176"/>
    </source>
</evidence>
<dbReference type="InterPro" id="IPR027417">
    <property type="entry name" value="P-loop_NTPase"/>
</dbReference>
<evidence type="ECO:0000256" key="1">
    <source>
        <dbReference type="SAM" id="Phobius"/>
    </source>
</evidence>
<dbReference type="PANTHER" id="PTHR45629">
    <property type="entry name" value="SNF2/RAD54 FAMILY MEMBER"/>
    <property type="match status" value="1"/>
</dbReference>
<sequence length="397" mass="44804">MSETLGDISVPLQLRTEGSGSGNLANCQDYVDQKQTEMLKELPSSLIKCPTNGDGQAHPVVEAGISEVEYVESDNLKDVDDVDLTLEEMDDSAEAGVYTLTHPTGGEFELETRVYERLLQHQRSGLDWLWYIHCHLSGGILCDDRGTGKTLQICSFLAGLFGSKLIKNALIVAPAKVISHWREELHLALLDDKFKGIVLMTYYCVRAKIITPAVSEVNWKWDYIILDEYKTTSRCAMLFHSLFTLSKNYIPLGFCSRQLFGFKRFEDDFEKPIMRGMYKNASEETKTASVDALKQLIYTKILQIDKLEDNSEFFQFARLAVISICCLYFLSSPYYYLNTGTGTKMKLCNHLRLLMEADGGSNAIEQAKNVASSVKESAGNEQFDGMQNYFYLVFIAK</sequence>
<feature type="transmembrane region" description="Helical" evidence="1">
    <location>
        <begin position="316"/>
        <end position="337"/>
    </location>
</feature>
<keyword evidence="1" id="KW-0472">Membrane</keyword>
<feature type="domain" description="SNF2 N-terminal" evidence="2">
    <location>
        <begin position="121"/>
        <end position="186"/>
    </location>
</feature>
<proteinExistence type="predicted"/>
<dbReference type="PANTHER" id="PTHR45629:SF7">
    <property type="entry name" value="DNA EXCISION REPAIR PROTEIN ERCC-6-RELATED"/>
    <property type="match status" value="1"/>
</dbReference>
<evidence type="ECO:0000313" key="3">
    <source>
        <dbReference type="EMBL" id="GAA0186471.1"/>
    </source>
</evidence>
<dbReference type="Proteomes" id="UP001454036">
    <property type="component" value="Unassembled WGS sequence"/>
</dbReference>
<comment type="caution">
    <text evidence="3">The sequence shown here is derived from an EMBL/GenBank/DDBJ whole genome shotgun (WGS) entry which is preliminary data.</text>
</comment>
<protein>
    <submittedName>
        <fullName evidence="3">Damaged DNA-binding protein</fullName>
    </submittedName>
</protein>
<dbReference type="SUPFAM" id="SSF52540">
    <property type="entry name" value="P-loop containing nucleoside triphosphate hydrolases"/>
    <property type="match status" value="1"/>
</dbReference>
<reference evidence="3 4" key="1">
    <citation type="submission" date="2024-01" db="EMBL/GenBank/DDBJ databases">
        <title>The complete chloroplast genome sequence of Lithospermum erythrorhizon: insights into the phylogenetic relationship among Boraginaceae species and the maternal lineages of purple gromwells.</title>
        <authorList>
            <person name="Okada T."/>
            <person name="Watanabe K."/>
        </authorList>
    </citation>
    <scope>NUCLEOTIDE SEQUENCE [LARGE SCALE GENOMIC DNA]</scope>
</reference>
<evidence type="ECO:0000313" key="4">
    <source>
        <dbReference type="Proteomes" id="UP001454036"/>
    </source>
</evidence>
<gene>
    <name evidence="3" type="ORF">LIER_33759</name>
</gene>